<dbReference type="RefSeq" id="WP_151149592.1">
    <property type="nucleotide sequence ID" value="NZ_WAIE01000001.1"/>
</dbReference>
<dbReference type="Proteomes" id="UP000438699">
    <property type="component" value="Unassembled WGS sequence"/>
</dbReference>
<sequence>MSKKTNKSIYIAAMVLFLGGLGYLLWSGLSENSTYFLNVSEALAMKQESLDRARLFGKVSPENLETTPGALGVDFDLVDKVDGAKMLRVEYQGAVPDTFKPGVEVIVEGKFDHGNRVFTATSLVTKCPSKYREQSAEMEKSQG</sequence>
<evidence type="ECO:0000313" key="6">
    <source>
        <dbReference type="EMBL" id="KAB1443260.1"/>
    </source>
</evidence>
<dbReference type="GO" id="GO:0020037">
    <property type="term" value="F:heme binding"/>
    <property type="evidence" value="ECO:0007669"/>
    <property type="project" value="InterPro"/>
</dbReference>
<evidence type="ECO:0000256" key="4">
    <source>
        <dbReference type="ARBA" id="ARBA00023136"/>
    </source>
</evidence>
<keyword evidence="5" id="KW-1133">Transmembrane helix</keyword>
<evidence type="ECO:0000256" key="2">
    <source>
        <dbReference type="ARBA" id="ARBA00022617"/>
    </source>
</evidence>
<dbReference type="InterPro" id="IPR004329">
    <property type="entry name" value="CcmE"/>
</dbReference>
<evidence type="ECO:0000256" key="3">
    <source>
        <dbReference type="ARBA" id="ARBA00022748"/>
    </source>
</evidence>
<keyword evidence="2" id="KW-0349">Heme</keyword>
<dbReference type="GO" id="GO:0005886">
    <property type="term" value="C:plasma membrane"/>
    <property type="evidence" value="ECO:0007669"/>
    <property type="project" value="InterPro"/>
</dbReference>
<evidence type="ECO:0000313" key="7">
    <source>
        <dbReference type="Proteomes" id="UP000438699"/>
    </source>
</evidence>
<reference evidence="6 7" key="1">
    <citation type="journal article" date="2017" name="Int. J. Syst. Evol. Microbiol.">
        <title>Desulfovibrio senegalensis sp. nov., a mesophilic sulfate reducer isolated from marine sediment.</title>
        <authorList>
            <person name="Thioye A."/>
            <person name="Gam Z.B.A."/>
            <person name="Mbengue M."/>
            <person name="Cayol J.L."/>
            <person name="Joseph-Bartoli M."/>
            <person name="Toure-Kane C."/>
            <person name="Labat M."/>
        </authorList>
    </citation>
    <scope>NUCLEOTIDE SEQUENCE [LARGE SCALE GENOMIC DNA]</scope>
    <source>
        <strain evidence="6 7">DSM 101509</strain>
    </source>
</reference>
<dbReference type="GO" id="GO:0017004">
    <property type="term" value="P:cytochrome complex assembly"/>
    <property type="evidence" value="ECO:0007669"/>
    <property type="project" value="UniProtKB-KW"/>
</dbReference>
<keyword evidence="2" id="KW-0408">Iron</keyword>
<dbReference type="Pfam" id="PF03100">
    <property type="entry name" value="CcmE"/>
    <property type="match status" value="1"/>
</dbReference>
<organism evidence="6 7">
    <name type="scientific">Pseudodesulfovibrio senegalensis</name>
    <dbReference type="NCBI Taxonomy" id="1721087"/>
    <lineage>
        <taxon>Bacteria</taxon>
        <taxon>Pseudomonadati</taxon>
        <taxon>Thermodesulfobacteriota</taxon>
        <taxon>Desulfovibrionia</taxon>
        <taxon>Desulfovibrionales</taxon>
        <taxon>Desulfovibrionaceae</taxon>
    </lineage>
</organism>
<dbReference type="Gene3D" id="2.40.50.140">
    <property type="entry name" value="Nucleic acid-binding proteins"/>
    <property type="match status" value="1"/>
</dbReference>
<dbReference type="InterPro" id="IPR012340">
    <property type="entry name" value="NA-bd_OB-fold"/>
</dbReference>
<evidence type="ECO:0000256" key="5">
    <source>
        <dbReference type="SAM" id="Phobius"/>
    </source>
</evidence>
<name>A0A6N6N4U9_9BACT</name>
<dbReference type="OrthoDB" id="9794828at2"/>
<feature type="transmembrane region" description="Helical" evidence="5">
    <location>
        <begin position="9"/>
        <end position="29"/>
    </location>
</feature>
<keyword evidence="4 5" id="KW-0472">Membrane</keyword>
<dbReference type="InterPro" id="IPR036127">
    <property type="entry name" value="CcmE-like_sf"/>
</dbReference>
<dbReference type="SUPFAM" id="SSF82093">
    <property type="entry name" value="Heme chaperone CcmE"/>
    <property type="match status" value="1"/>
</dbReference>
<dbReference type="AlphaFoldDB" id="A0A6N6N4U9"/>
<accession>A0A6N6N4U9</accession>
<comment type="subcellular location">
    <subcellularLocation>
        <location evidence="1">Membrane</location>
    </subcellularLocation>
</comment>
<dbReference type="EMBL" id="WAIE01000001">
    <property type="protein sequence ID" value="KAB1443260.1"/>
    <property type="molecule type" value="Genomic_DNA"/>
</dbReference>
<evidence type="ECO:0000256" key="1">
    <source>
        <dbReference type="ARBA" id="ARBA00004370"/>
    </source>
</evidence>
<keyword evidence="2" id="KW-0479">Metal-binding</keyword>
<protein>
    <submittedName>
        <fullName evidence="6">Cytochrome c maturation protein CcmE</fullName>
    </submittedName>
</protein>
<keyword evidence="7" id="KW-1185">Reference proteome</keyword>
<gene>
    <name evidence="6" type="ORF">F8A88_03060</name>
</gene>
<dbReference type="GO" id="GO:0017003">
    <property type="term" value="P:protein-heme linkage"/>
    <property type="evidence" value="ECO:0007669"/>
    <property type="project" value="InterPro"/>
</dbReference>
<keyword evidence="3" id="KW-0201">Cytochrome c-type biogenesis</keyword>
<comment type="caution">
    <text evidence="6">The sequence shown here is derived from an EMBL/GenBank/DDBJ whole genome shotgun (WGS) entry which is preliminary data.</text>
</comment>
<proteinExistence type="predicted"/>
<keyword evidence="5" id="KW-0812">Transmembrane</keyword>